<dbReference type="InterPro" id="IPR053931">
    <property type="entry name" value="RapZ_C"/>
</dbReference>
<sequence>MMQNKLVIDIHSFSYKKGGIPKDNTENGGGFVFDCRGILNPGRIEEYKTQTGNDIGVQEFLENKTEMPNFLKSIHSLISISITNYLERGFENLQINFGCTGGQHRSVYSAIKTAEFIRQNFPDAEVKIHHDEQLHLNLSSASSN</sequence>
<dbReference type="PANTHER" id="PTHR30448">
    <property type="entry name" value="RNASE ADAPTER PROTEIN RAPZ"/>
    <property type="match status" value="1"/>
</dbReference>
<gene>
    <name evidence="2" type="ORF">DRF58_06650</name>
</gene>
<proteinExistence type="predicted"/>
<dbReference type="InterPro" id="IPR005337">
    <property type="entry name" value="RapZ-like"/>
</dbReference>
<dbReference type="PANTHER" id="PTHR30448:SF0">
    <property type="entry name" value="RNASE ADAPTER PROTEIN RAPZ"/>
    <property type="match status" value="1"/>
</dbReference>
<reference evidence="2 3" key="1">
    <citation type="journal article" date="2006" name="Int. J. Syst. Evol. Microbiol.">
        <title>Chryseobacterium hispanicum sp. nov., isolated from the drinking water distribution system of Sevilla, Spain.</title>
        <authorList>
            <person name="Gallego V."/>
            <person name="Garcia M.T."/>
            <person name="Ventosa A."/>
        </authorList>
    </citation>
    <scope>NUCLEOTIDE SEQUENCE [LARGE SCALE GENOMIC DNA]</scope>
    <source>
        <strain evidence="2 3">KCTC 22104</strain>
    </source>
</reference>
<keyword evidence="3" id="KW-1185">Reference proteome</keyword>
<comment type="caution">
    <text evidence="2">The sequence shown here is derived from an EMBL/GenBank/DDBJ whole genome shotgun (WGS) entry which is preliminary data.</text>
</comment>
<dbReference type="Proteomes" id="UP000256326">
    <property type="component" value="Unassembled WGS sequence"/>
</dbReference>
<keyword evidence="2" id="KW-0547">Nucleotide-binding</keyword>
<dbReference type="OrthoDB" id="9784461at2"/>
<evidence type="ECO:0000313" key="3">
    <source>
        <dbReference type="Proteomes" id="UP000256326"/>
    </source>
</evidence>
<dbReference type="AlphaFoldDB" id="A0A3D9CZQ9"/>
<dbReference type="GO" id="GO:0005524">
    <property type="term" value="F:ATP binding"/>
    <property type="evidence" value="ECO:0007669"/>
    <property type="project" value="UniProtKB-KW"/>
</dbReference>
<protein>
    <submittedName>
        <fullName evidence="2">ATP-binding protein</fullName>
    </submittedName>
</protein>
<feature type="domain" description="RapZ C-terminal" evidence="1">
    <location>
        <begin position="7"/>
        <end position="132"/>
    </location>
</feature>
<dbReference type="EMBL" id="QNUG01000011">
    <property type="protein sequence ID" value="REC71204.1"/>
    <property type="molecule type" value="Genomic_DNA"/>
</dbReference>
<keyword evidence="2" id="KW-0067">ATP-binding</keyword>
<accession>A0A3D9CZQ9</accession>
<name>A0A3D9CZQ9_9FLAO</name>
<evidence type="ECO:0000259" key="1">
    <source>
        <dbReference type="Pfam" id="PF22740"/>
    </source>
</evidence>
<evidence type="ECO:0000313" key="2">
    <source>
        <dbReference type="EMBL" id="REC71204.1"/>
    </source>
</evidence>
<dbReference type="Pfam" id="PF22740">
    <property type="entry name" value="PapZ_C"/>
    <property type="match status" value="1"/>
</dbReference>
<organism evidence="2 3">
    <name type="scientific">Epilithonimonas hispanica</name>
    <dbReference type="NCBI Taxonomy" id="358687"/>
    <lineage>
        <taxon>Bacteria</taxon>
        <taxon>Pseudomonadati</taxon>
        <taxon>Bacteroidota</taxon>
        <taxon>Flavobacteriia</taxon>
        <taxon>Flavobacteriales</taxon>
        <taxon>Weeksellaceae</taxon>
        <taxon>Chryseobacterium group</taxon>
        <taxon>Epilithonimonas</taxon>
    </lineage>
</organism>